<gene>
    <name evidence="2" type="primary">fhaB</name>
    <name evidence="2" type="ordered locus">BT_1462</name>
</gene>
<keyword evidence="3" id="KW-1185">Reference proteome</keyword>
<feature type="region of interest" description="Disordered" evidence="1">
    <location>
        <begin position="518"/>
        <end position="541"/>
    </location>
</feature>
<proteinExistence type="predicted"/>
<evidence type="ECO:0000313" key="3">
    <source>
        <dbReference type="Proteomes" id="UP000001592"/>
    </source>
</evidence>
<dbReference type="InterPro" id="IPR025157">
    <property type="entry name" value="Hemagglutinin_rpt"/>
</dbReference>
<sequence length="1019" mass="108847">MYLSIKLCNILIKGAQEKYDQQAQSSESGFLSSKSSDTSQSHTTTVSSILGATGNIITQSDKETTITASHMIANGDIHVAGQSVTIDGMTDHHESHSETHETGFGVGSGKGFVSIYGSEGKVQNEESFEHQGSSLNGKNITITAEKEDVNVVGSDFIAEENINVSAVHNVNVLPGHNSHSTNSKEERTGFGFQFEKSKSGASVGVGVESNKDTGDQWEKTNTPSNFHAGNDANFNAGNDANFQAANVSANRDVNIDAGNNITLSESYDTSNAQEKHEKFFAGVTGSVNVGILGTVKDVKDAAKRFGHGDTKHKIGNGLIAGLKGYDLYSKGKGLYNGMKGGNKQSIRDIADVSASVTVGFKTEKAEASVQTSTAVTGTIEAGRAVNMQAYKGSIHGVGADIIAGTNPIQSNDEQSGNITMEAGKDIIFESAQNTQSTENHTQSASMNVGYSYGTGGTGWMGNASFGKGKGSSEEVHQKNSHIIGTGTVHTTSGANTTLAGAVVSGERVEMEVGGDFAITSRSDTGQSSSKQNSVSIGYNSREKDGTATTNIAFNKDKTSSDYHSVVEQSGIKAGEGGFDITVAGATTMTGGIIDSTAPANKNKLTTGTIKTSDITNSADAQANSDGISISAGGPMYQGKYGVAKNIAKNVLDHAKAKDSEEGYTKSAISDSTIVLTNEAGQKALTGQDVEQAIASLNRDTANAHKGVQQLDVAKLEQIVHENREMATQLLEEGFKYSDDSYRTMFIKEHPIAVVDRDEQGNTIYKTDENGVPIRDARGQKIPKFHYLTDEEKQHLQAGSDGKVHVSLNGIFTPPYEAAVYAEQHAENKNEPLYFVVFPQADSAISELLVAGYQKFLENNFWGLTNSTQEAKDLMYSYGLTGLELYGHSRGTMTLGNMLNSFKQEGVHGIANENTTINLYGPAFNVLVAAGLLDYVSDGKQTIVGFDGNRYDFVSRIIGGNGYTYETIPAGSNWWKEWWRVVMNPISSHTCLGDAGYKCRYDYGSSHREQFPLSKSWSKK</sequence>
<dbReference type="eggNOG" id="COG3210">
    <property type="taxonomic scope" value="Bacteria"/>
</dbReference>
<accession>A9IVW1</accession>
<dbReference type="Pfam" id="PF13332">
    <property type="entry name" value="Fil_haemagg_2"/>
    <property type="match status" value="3"/>
</dbReference>
<name>A9IVW1_BART1</name>
<dbReference type="EMBL" id="AM260525">
    <property type="protein sequence ID" value="CAK01814.1"/>
    <property type="molecule type" value="Genomic_DNA"/>
</dbReference>
<dbReference type="GO" id="GO:0003824">
    <property type="term" value="F:catalytic activity"/>
    <property type="evidence" value="ECO:0007669"/>
    <property type="project" value="UniProtKB-ARBA"/>
</dbReference>
<dbReference type="AlphaFoldDB" id="A9IVW1"/>
<dbReference type="KEGG" id="btr:BT_1462"/>
<reference evidence="2 3" key="1">
    <citation type="journal article" date="2007" name="Nat. Genet.">
        <title>Genomic analysis of Bartonella identifies type IV secretion systems as host adaptability factors.</title>
        <authorList>
            <person name="Saenz H.L."/>
            <person name="Engel P."/>
            <person name="Stoeckli M.C."/>
            <person name="Lanz C."/>
            <person name="Raddatz G."/>
            <person name="Vayssier-Taussat M."/>
            <person name="Birtles R."/>
            <person name="Schuster S.C."/>
            <person name="Dehio C."/>
        </authorList>
    </citation>
    <scope>NUCLEOTIDE SEQUENCE [LARGE SCALE GENOMIC DNA]</scope>
    <source>
        <strain evidence="3">DSM 28219 / CCUG 45778 / CIP 105476 / IBS 506</strain>
    </source>
</reference>
<organism evidence="2 3">
    <name type="scientific">Bartonella tribocorum (strain DSM 28219 / CCUG 45778 / CIP 105476 / IBS 506)</name>
    <dbReference type="NCBI Taxonomy" id="382640"/>
    <lineage>
        <taxon>Bacteria</taxon>
        <taxon>Pseudomonadati</taxon>
        <taxon>Pseudomonadota</taxon>
        <taxon>Alphaproteobacteria</taxon>
        <taxon>Hyphomicrobiales</taxon>
        <taxon>Bartonellaceae</taxon>
        <taxon>Bartonella</taxon>
    </lineage>
</organism>
<dbReference type="HOGENOM" id="CLU_016691_0_0_5"/>
<dbReference type="Proteomes" id="UP000001592">
    <property type="component" value="Chromosome"/>
</dbReference>
<protein>
    <submittedName>
        <fullName evidence="2">Filamentous hemagglutinin</fullName>
    </submittedName>
</protein>
<feature type="compositionally biased region" description="Polar residues" evidence="1">
    <location>
        <begin position="519"/>
        <end position="538"/>
    </location>
</feature>
<evidence type="ECO:0000313" key="2">
    <source>
        <dbReference type="EMBL" id="CAK01814.1"/>
    </source>
</evidence>
<evidence type="ECO:0000256" key="1">
    <source>
        <dbReference type="SAM" id="MobiDB-lite"/>
    </source>
</evidence>